<evidence type="ECO:0000256" key="1">
    <source>
        <dbReference type="ARBA" id="ARBA00004749"/>
    </source>
</evidence>
<dbReference type="PANTHER" id="PTHR11237">
    <property type="entry name" value="COENZYME Q10 BIOSYNTHESIS PROTEIN 7"/>
    <property type="match status" value="1"/>
</dbReference>
<evidence type="ECO:0000256" key="6">
    <source>
        <dbReference type="ARBA" id="ARBA00023004"/>
    </source>
</evidence>
<feature type="binding site" evidence="9">
    <location>
        <position position="171"/>
    </location>
    <ligand>
        <name>Fe cation</name>
        <dbReference type="ChEBI" id="CHEBI:24875"/>
        <label>2</label>
    </ligand>
</feature>
<dbReference type="PATRIC" id="fig|1561003.3.peg.652"/>
<feature type="binding site" evidence="9">
    <location>
        <position position="87"/>
    </location>
    <ligand>
        <name>Fe cation</name>
        <dbReference type="ChEBI" id="CHEBI:24875"/>
        <label>1</label>
    </ligand>
</feature>
<dbReference type="UniPathway" id="UPA00232"/>
<keyword evidence="3 9" id="KW-0831">Ubiquinone biosynthesis</keyword>
<dbReference type="Proteomes" id="UP000198651">
    <property type="component" value="Chromosome I"/>
</dbReference>
<dbReference type="Pfam" id="PF03232">
    <property type="entry name" value="COQ7"/>
    <property type="match status" value="1"/>
</dbReference>
<dbReference type="InterPro" id="IPR009078">
    <property type="entry name" value="Ferritin-like_SF"/>
</dbReference>
<keyword evidence="2 9" id="KW-1003">Cell membrane</keyword>
<evidence type="ECO:0000256" key="2">
    <source>
        <dbReference type="ARBA" id="ARBA00022475"/>
    </source>
</evidence>
<dbReference type="GO" id="GO:0006744">
    <property type="term" value="P:ubiquinone biosynthetic process"/>
    <property type="evidence" value="ECO:0007669"/>
    <property type="project" value="UniProtKB-UniRule"/>
</dbReference>
<evidence type="ECO:0000256" key="9">
    <source>
        <dbReference type="HAMAP-Rule" id="MF_01658"/>
    </source>
</evidence>
<comment type="catalytic activity">
    <reaction evidence="9">
        <text>a 5-methoxy-2-methyl-3-(all-trans-polyprenyl)benzene-1,4-diol + AH2 + O2 = a 3-demethylubiquinol + A + H2O</text>
        <dbReference type="Rhea" id="RHEA:50908"/>
        <dbReference type="Rhea" id="RHEA-COMP:10859"/>
        <dbReference type="Rhea" id="RHEA-COMP:10914"/>
        <dbReference type="ChEBI" id="CHEBI:13193"/>
        <dbReference type="ChEBI" id="CHEBI:15377"/>
        <dbReference type="ChEBI" id="CHEBI:15379"/>
        <dbReference type="ChEBI" id="CHEBI:17499"/>
        <dbReference type="ChEBI" id="CHEBI:84167"/>
        <dbReference type="ChEBI" id="CHEBI:84422"/>
        <dbReference type="EC" id="1.14.99.60"/>
    </reaction>
</comment>
<feature type="binding site" evidence="9">
    <location>
        <position position="54"/>
    </location>
    <ligand>
        <name>Fe cation</name>
        <dbReference type="ChEBI" id="CHEBI:24875"/>
        <label>1</label>
    </ligand>
</feature>
<comment type="function">
    <text evidence="9">Catalyzes the hydroxylation of 2-nonaprenyl-3-methyl-6-methoxy-1,4-benzoquinol during ubiquinone biosynthesis.</text>
</comment>
<protein>
    <recommendedName>
        <fullName evidence="9">3-demethoxyubiquinol 3-hydroxylase</fullName>
        <shortName evidence="9">DMQ hydroxylase</shortName>
        <ecNumber evidence="9">1.14.99.60</ecNumber>
    </recommendedName>
    <alternativeName>
        <fullName evidence="9">2-nonaprenyl-3-methyl-6-methoxy-1,4-benzoquinol hydroxylase</fullName>
    </alternativeName>
</protein>
<comment type="cofactor">
    <cofactor evidence="9">
        <name>Fe cation</name>
        <dbReference type="ChEBI" id="CHEBI:24875"/>
    </cofactor>
    <text evidence="9">Binds 2 iron ions per subunit.</text>
</comment>
<proteinExistence type="inferred from homology"/>
<dbReference type="NCBIfam" id="NF033656">
    <property type="entry name" value="DMQ_monoox_COQ7"/>
    <property type="match status" value="1"/>
</dbReference>
<dbReference type="SUPFAM" id="SSF47240">
    <property type="entry name" value="Ferritin-like"/>
    <property type="match status" value="1"/>
</dbReference>
<keyword evidence="4 9" id="KW-0479">Metal-binding</keyword>
<dbReference type="InterPro" id="IPR047809">
    <property type="entry name" value="COQ7_proteobact"/>
</dbReference>
<dbReference type="OrthoDB" id="5192789at2"/>
<dbReference type="HAMAP" id="MF_01658">
    <property type="entry name" value="COQ7"/>
    <property type="match status" value="1"/>
</dbReference>
<dbReference type="EC" id="1.14.99.60" evidence="9"/>
<dbReference type="GO" id="GO:0005886">
    <property type="term" value="C:plasma membrane"/>
    <property type="evidence" value="ECO:0007669"/>
    <property type="project" value="UniProtKB-SubCell"/>
</dbReference>
<feature type="binding site" evidence="9">
    <location>
        <position position="168"/>
    </location>
    <ligand>
        <name>Fe cation</name>
        <dbReference type="ChEBI" id="CHEBI:24875"/>
        <label>1</label>
    </ligand>
</feature>
<evidence type="ECO:0000256" key="5">
    <source>
        <dbReference type="ARBA" id="ARBA00023002"/>
    </source>
</evidence>
<reference evidence="11" key="1">
    <citation type="submission" date="2015-11" db="EMBL/GenBank/DDBJ databases">
        <authorList>
            <person name="Seth-Smith H.M.B."/>
        </authorList>
    </citation>
    <scope>NUCLEOTIDE SEQUENCE [LARGE SCALE GENOMIC DNA]</scope>
    <source>
        <strain evidence="11">2013Ark11</strain>
    </source>
</reference>
<feature type="binding site" evidence="9">
    <location>
        <position position="84"/>
    </location>
    <ligand>
        <name>Fe cation</name>
        <dbReference type="ChEBI" id="CHEBI:24875"/>
        <label>1</label>
    </ligand>
</feature>
<keyword evidence="6 9" id="KW-0408">Iron</keyword>
<feature type="binding site" evidence="9">
    <location>
        <position position="168"/>
    </location>
    <ligand>
        <name>Fe cation</name>
        <dbReference type="ChEBI" id="CHEBI:24875"/>
        <label>2</label>
    </ligand>
</feature>
<feature type="binding site" evidence="9">
    <location>
        <position position="84"/>
    </location>
    <ligand>
        <name>Fe cation</name>
        <dbReference type="ChEBI" id="CHEBI:24875"/>
        <label>2</label>
    </ligand>
</feature>
<dbReference type="GO" id="GO:0008682">
    <property type="term" value="F:3-demethoxyubiquinol 3-hydroxylase activity"/>
    <property type="evidence" value="ECO:0007669"/>
    <property type="project" value="UniProtKB-EC"/>
</dbReference>
<evidence type="ECO:0000256" key="7">
    <source>
        <dbReference type="ARBA" id="ARBA00023033"/>
    </source>
</evidence>
<dbReference type="CDD" id="cd01042">
    <property type="entry name" value="DMQH"/>
    <property type="match status" value="1"/>
</dbReference>
<comment type="similarity">
    <text evidence="9">Belongs to the COQ7 family.</text>
</comment>
<dbReference type="AlphaFoldDB" id="A0A0S4M3E5"/>
<keyword evidence="10" id="KW-0830">Ubiquinone</keyword>
<keyword evidence="11" id="KW-1185">Reference proteome</keyword>
<evidence type="ECO:0000313" key="10">
    <source>
        <dbReference type="EMBL" id="CUT17484.1"/>
    </source>
</evidence>
<dbReference type="InterPro" id="IPR011566">
    <property type="entry name" value="Ubq_synth_Coq7"/>
</dbReference>
<feature type="binding site" evidence="9">
    <location>
        <position position="136"/>
    </location>
    <ligand>
        <name>Fe cation</name>
        <dbReference type="ChEBI" id="CHEBI:24875"/>
        <label>2</label>
    </ligand>
</feature>
<comment type="subcellular location">
    <subcellularLocation>
        <location evidence="9">Cell membrane</location>
        <topology evidence="9">Peripheral membrane protein</topology>
    </subcellularLocation>
</comment>
<dbReference type="EMBL" id="LN906597">
    <property type="protein sequence ID" value="CUT17484.1"/>
    <property type="molecule type" value="Genomic_DNA"/>
</dbReference>
<comment type="pathway">
    <text evidence="1 9">Cofactor biosynthesis; ubiquinone biosynthesis.</text>
</comment>
<organism evidence="10 11">
    <name type="scientific">Candidatus Ichthyocystis hellenicum</name>
    <dbReference type="NCBI Taxonomy" id="1561003"/>
    <lineage>
        <taxon>Bacteria</taxon>
        <taxon>Pseudomonadati</taxon>
        <taxon>Pseudomonadota</taxon>
        <taxon>Betaproteobacteria</taxon>
        <taxon>Burkholderiales</taxon>
        <taxon>Candidatus Ichthyocystis</taxon>
    </lineage>
</organism>
<dbReference type="Gene3D" id="1.20.1260.10">
    <property type="match status" value="1"/>
</dbReference>
<evidence type="ECO:0000313" key="11">
    <source>
        <dbReference type="Proteomes" id="UP000198651"/>
    </source>
</evidence>
<keyword evidence="7 9" id="KW-0503">Monooxygenase</keyword>
<dbReference type="PANTHER" id="PTHR11237:SF4">
    <property type="entry name" value="5-DEMETHOXYUBIQUINONE HYDROXYLASE, MITOCHONDRIAL"/>
    <property type="match status" value="1"/>
</dbReference>
<evidence type="ECO:0000256" key="3">
    <source>
        <dbReference type="ARBA" id="ARBA00022688"/>
    </source>
</evidence>
<dbReference type="GO" id="GO:0046872">
    <property type="term" value="F:metal ion binding"/>
    <property type="evidence" value="ECO:0007669"/>
    <property type="project" value="UniProtKB-KW"/>
</dbReference>
<keyword evidence="5 9" id="KW-0560">Oxidoreductase</keyword>
<sequence length="205" mass="23378">MERLIISVDAFLRSMTGTVFSARPVPLPEGDVYPISDHQRKKSVSLLRINHVGEVCAQGLYQGQILSSVNLALQKQLFRAAVEEFDHLYWCLSRLRELDASPSKLLPIWYISSFLIGFFAGSCGDQWSLGFLEETEKQVVRHLEEHLEVLADEDPKSYAIFSVMKKEEQQHQNHANLSGARKLPTPIRNAMWFMSRVMAFVSPKI</sequence>
<gene>
    <name evidence="9 10" type="primary">coq7</name>
    <name evidence="10" type="ORF">Ark11_0648</name>
</gene>
<dbReference type="InterPro" id="IPR012347">
    <property type="entry name" value="Ferritin-like"/>
</dbReference>
<evidence type="ECO:0000256" key="8">
    <source>
        <dbReference type="ARBA" id="ARBA00023136"/>
    </source>
</evidence>
<accession>A0A0S4M3E5</accession>
<evidence type="ECO:0000256" key="4">
    <source>
        <dbReference type="ARBA" id="ARBA00022723"/>
    </source>
</evidence>
<dbReference type="STRING" id="1561003.Ark11_0648"/>
<dbReference type="RefSeq" id="WP_092342909.1">
    <property type="nucleotide sequence ID" value="NZ_FLSL01000085.1"/>
</dbReference>
<keyword evidence="8 9" id="KW-0472">Membrane</keyword>
<name>A0A0S4M3E5_9BURK</name>